<name>A0AAE0ZEL5_9GAST</name>
<reference evidence="2" key="1">
    <citation type="journal article" date="2023" name="G3 (Bethesda)">
        <title>A reference genome for the long-term kleptoplast-retaining sea slug Elysia crispata morphotype clarki.</title>
        <authorList>
            <person name="Eastman K.E."/>
            <person name="Pendleton A.L."/>
            <person name="Shaikh M.A."/>
            <person name="Suttiyut T."/>
            <person name="Ogas R."/>
            <person name="Tomko P."/>
            <person name="Gavelis G."/>
            <person name="Widhalm J.R."/>
            <person name="Wisecaver J.H."/>
        </authorList>
    </citation>
    <scope>NUCLEOTIDE SEQUENCE</scope>
    <source>
        <strain evidence="2">ECLA1</strain>
    </source>
</reference>
<dbReference type="EMBL" id="JAWDGP010004098">
    <property type="protein sequence ID" value="KAK3767898.1"/>
    <property type="molecule type" value="Genomic_DNA"/>
</dbReference>
<feature type="chain" id="PRO_5042232320" evidence="1">
    <location>
        <begin position="22"/>
        <end position="70"/>
    </location>
</feature>
<dbReference type="Proteomes" id="UP001283361">
    <property type="component" value="Unassembled WGS sequence"/>
</dbReference>
<gene>
    <name evidence="2" type="ORF">RRG08_059225</name>
</gene>
<dbReference type="AlphaFoldDB" id="A0AAE0ZEL5"/>
<proteinExistence type="predicted"/>
<evidence type="ECO:0000256" key="1">
    <source>
        <dbReference type="SAM" id="SignalP"/>
    </source>
</evidence>
<sequence>MRVLVAICLALVIIAVGEVYGGCIKYNCGSKWRWTFNGVPYCCNSGLYASIKIKRIITEGIKFGSPYAAV</sequence>
<comment type="caution">
    <text evidence="2">The sequence shown here is derived from an EMBL/GenBank/DDBJ whole genome shotgun (WGS) entry which is preliminary data.</text>
</comment>
<keyword evidence="3" id="KW-1185">Reference proteome</keyword>
<feature type="signal peptide" evidence="1">
    <location>
        <begin position="1"/>
        <end position="21"/>
    </location>
</feature>
<keyword evidence="1" id="KW-0732">Signal</keyword>
<accession>A0AAE0ZEL5</accession>
<organism evidence="2 3">
    <name type="scientific">Elysia crispata</name>
    <name type="common">lettuce slug</name>
    <dbReference type="NCBI Taxonomy" id="231223"/>
    <lineage>
        <taxon>Eukaryota</taxon>
        <taxon>Metazoa</taxon>
        <taxon>Spiralia</taxon>
        <taxon>Lophotrochozoa</taxon>
        <taxon>Mollusca</taxon>
        <taxon>Gastropoda</taxon>
        <taxon>Heterobranchia</taxon>
        <taxon>Euthyneura</taxon>
        <taxon>Panpulmonata</taxon>
        <taxon>Sacoglossa</taxon>
        <taxon>Placobranchoidea</taxon>
        <taxon>Plakobranchidae</taxon>
        <taxon>Elysia</taxon>
    </lineage>
</organism>
<protein>
    <submittedName>
        <fullName evidence="2">Uncharacterized protein</fullName>
    </submittedName>
</protein>
<evidence type="ECO:0000313" key="3">
    <source>
        <dbReference type="Proteomes" id="UP001283361"/>
    </source>
</evidence>
<evidence type="ECO:0000313" key="2">
    <source>
        <dbReference type="EMBL" id="KAK3767898.1"/>
    </source>
</evidence>